<keyword evidence="4" id="KW-0479">Metal-binding</keyword>
<dbReference type="PANTHER" id="PTHR11228">
    <property type="entry name" value="RADICAL SAM DOMAIN PROTEIN"/>
    <property type="match status" value="1"/>
</dbReference>
<dbReference type="PANTHER" id="PTHR11228:SF7">
    <property type="entry name" value="PQQA PEPTIDE CYCLASE"/>
    <property type="match status" value="1"/>
</dbReference>
<dbReference type="SFLD" id="SFLDS00029">
    <property type="entry name" value="Radical_SAM"/>
    <property type="match status" value="1"/>
</dbReference>
<keyword evidence="3" id="KW-0949">S-adenosyl-L-methionine</keyword>
<comment type="cofactor">
    <cofactor evidence="1">
        <name>[4Fe-4S] cluster</name>
        <dbReference type="ChEBI" id="CHEBI:49883"/>
    </cofactor>
</comment>
<reference evidence="8" key="1">
    <citation type="journal article" date="2020" name="mSystems">
        <title>Genome- and Community-Level Interaction Insights into Carbon Utilization and Element Cycling Functions of Hydrothermarchaeota in Hydrothermal Sediment.</title>
        <authorList>
            <person name="Zhou Z."/>
            <person name="Liu Y."/>
            <person name="Xu W."/>
            <person name="Pan J."/>
            <person name="Luo Z.H."/>
            <person name="Li M."/>
        </authorList>
    </citation>
    <scope>NUCLEOTIDE SEQUENCE [LARGE SCALE GENOMIC DNA]</scope>
    <source>
        <strain evidence="8">SpSt-81</strain>
    </source>
</reference>
<dbReference type="EMBL" id="DTIN01000011">
    <property type="protein sequence ID" value="HFX13168.1"/>
    <property type="molecule type" value="Genomic_DNA"/>
</dbReference>
<dbReference type="SMART" id="SM00729">
    <property type="entry name" value="Elp3"/>
    <property type="match status" value="1"/>
</dbReference>
<sequence length="327" mass="38467">MGKEFSFQWHLTDLCNLRCKHCYQDSYDNRKDKSFDDIKKILYNLVNYFEKQNFETVSINLTGGEPFLFPHLIPLLEEIEKIQVIKDVNIITNGVNFKDENHLKKFKRLKYLKVSLEGATEKTNDLIRGEGVFKRVISNLENISYPFLLMFTLAKYNYKELDLMYRLAEKVGAKGFILERFIPLGEGNKIKEMVLSYKEWYDVVERISFWSDGEVEDLLPYKAFYVDFEKNTIWGALCNLGESCAIMPNGDIYPCRRLPLILGNALYDDFSIIYEKIVKFRDNFSRNKLKGKCRLCSEADCIGCRALTYSFFDDIYAEDFQCWKLQI</sequence>
<dbReference type="AlphaFoldDB" id="A0A7C3MHF2"/>
<gene>
    <name evidence="8" type="ORF">ENW00_03290</name>
</gene>
<dbReference type="GO" id="GO:0046872">
    <property type="term" value="F:metal ion binding"/>
    <property type="evidence" value="ECO:0007669"/>
    <property type="project" value="UniProtKB-KW"/>
</dbReference>
<evidence type="ECO:0000256" key="4">
    <source>
        <dbReference type="ARBA" id="ARBA00022723"/>
    </source>
</evidence>
<evidence type="ECO:0000256" key="6">
    <source>
        <dbReference type="ARBA" id="ARBA00023014"/>
    </source>
</evidence>
<dbReference type="Pfam" id="PF04055">
    <property type="entry name" value="Radical_SAM"/>
    <property type="match status" value="1"/>
</dbReference>
<dbReference type="Gene3D" id="3.20.20.70">
    <property type="entry name" value="Aldolase class I"/>
    <property type="match status" value="1"/>
</dbReference>
<dbReference type="InterPro" id="IPR013785">
    <property type="entry name" value="Aldolase_TIM"/>
</dbReference>
<name>A0A7C3MHF2_DICTH</name>
<dbReference type="SFLD" id="SFLDG01386">
    <property type="entry name" value="main_SPASM_domain-containing"/>
    <property type="match status" value="1"/>
</dbReference>
<dbReference type="GO" id="GO:0003824">
    <property type="term" value="F:catalytic activity"/>
    <property type="evidence" value="ECO:0007669"/>
    <property type="project" value="InterPro"/>
</dbReference>
<dbReference type="Pfam" id="PF13186">
    <property type="entry name" value="SPASM"/>
    <property type="match status" value="1"/>
</dbReference>
<dbReference type="InterPro" id="IPR007197">
    <property type="entry name" value="rSAM"/>
</dbReference>
<proteinExistence type="predicted"/>
<protein>
    <submittedName>
        <fullName evidence="8">Radical SAM protein</fullName>
    </submittedName>
</protein>
<evidence type="ECO:0000256" key="2">
    <source>
        <dbReference type="ARBA" id="ARBA00022485"/>
    </source>
</evidence>
<keyword evidence="6" id="KW-0411">Iron-sulfur</keyword>
<evidence type="ECO:0000256" key="5">
    <source>
        <dbReference type="ARBA" id="ARBA00023004"/>
    </source>
</evidence>
<evidence type="ECO:0000256" key="1">
    <source>
        <dbReference type="ARBA" id="ARBA00001966"/>
    </source>
</evidence>
<evidence type="ECO:0000313" key="8">
    <source>
        <dbReference type="EMBL" id="HFX13168.1"/>
    </source>
</evidence>
<dbReference type="CDD" id="cd01335">
    <property type="entry name" value="Radical_SAM"/>
    <property type="match status" value="1"/>
</dbReference>
<keyword evidence="5" id="KW-0408">Iron</keyword>
<accession>A0A7C3MHF2</accession>
<feature type="domain" description="Radical SAM core" evidence="7">
    <location>
        <begin position="1"/>
        <end position="214"/>
    </location>
</feature>
<dbReference type="InterPro" id="IPR023885">
    <property type="entry name" value="4Fe4S-binding_SPASM_dom"/>
</dbReference>
<dbReference type="SFLD" id="SFLDG01067">
    <property type="entry name" value="SPASM/twitch_domain_containing"/>
    <property type="match status" value="1"/>
</dbReference>
<dbReference type="PIRSF" id="PIRSF037420">
    <property type="entry name" value="PQQ_syn_pqqE"/>
    <property type="match status" value="1"/>
</dbReference>
<dbReference type="InterPro" id="IPR017200">
    <property type="entry name" value="PqqE-like"/>
</dbReference>
<keyword evidence="2" id="KW-0004">4Fe-4S</keyword>
<evidence type="ECO:0000259" key="7">
    <source>
        <dbReference type="PROSITE" id="PS51918"/>
    </source>
</evidence>
<evidence type="ECO:0000256" key="3">
    <source>
        <dbReference type="ARBA" id="ARBA00022691"/>
    </source>
</evidence>
<dbReference type="InterPro" id="IPR058240">
    <property type="entry name" value="rSAM_sf"/>
</dbReference>
<comment type="caution">
    <text evidence="8">The sequence shown here is derived from an EMBL/GenBank/DDBJ whole genome shotgun (WGS) entry which is preliminary data.</text>
</comment>
<dbReference type="InterPro" id="IPR050377">
    <property type="entry name" value="Radical_SAM_PqqE_MftC-like"/>
</dbReference>
<dbReference type="InterPro" id="IPR006638">
    <property type="entry name" value="Elp3/MiaA/NifB-like_rSAM"/>
</dbReference>
<dbReference type="PROSITE" id="PS51918">
    <property type="entry name" value="RADICAL_SAM"/>
    <property type="match status" value="1"/>
</dbReference>
<dbReference type="SUPFAM" id="SSF102114">
    <property type="entry name" value="Radical SAM enzymes"/>
    <property type="match status" value="1"/>
</dbReference>
<dbReference type="GO" id="GO:0051539">
    <property type="term" value="F:4 iron, 4 sulfur cluster binding"/>
    <property type="evidence" value="ECO:0007669"/>
    <property type="project" value="UniProtKB-KW"/>
</dbReference>
<organism evidence="8">
    <name type="scientific">Dictyoglomus thermophilum</name>
    <dbReference type="NCBI Taxonomy" id="14"/>
    <lineage>
        <taxon>Bacteria</taxon>
        <taxon>Pseudomonadati</taxon>
        <taxon>Dictyoglomota</taxon>
        <taxon>Dictyoglomia</taxon>
        <taxon>Dictyoglomales</taxon>
        <taxon>Dictyoglomaceae</taxon>
        <taxon>Dictyoglomus</taxon>
    </lineage>
</organism>